<dbReference type="OrthoDB" id="3945550at2759"/>
<dbReference type="Proteomes" id="UP001149074">
    <property type="component" value="Unassembled WGS sequence"/>
</dbReference>
<evidence type="ECO:0000313" key="1">
    <source>
        <dbReference type="EMBL" id="KAJ5110137.1"/>
    </source>
</evidence>
<evidence type="ECO:0008006" key="3">
    <source>
        <dbReference type="Google" id="ProtNLM"/>
    </source>
</evidence>
<dbReference type="Gene3D" id="3.80.10.10">
    <property type="entry name" value="Ribonuclease Inhibitor"/>
    <property type="match status" value="1"/>
</dbReference>
<comment type="caution">
    <text evidence="1">The sequence shown here is derived from an EMBL/GenBank/DDBJ whole genome shotgun (WGS) entry which is preliminary data.</text>
</comment>
<gene>
    <name evidence="1" type="ORF">N7532_002782</name>
</gene>
<reference evidence="1" key="2">
    <citation type="journal article" date="2023" name="IMA Fungus">
        <title>Comparative genomic study of the Penicillium genus elucidates a diverse pangenome and 15 lateral gene transfer events.</title>
        <authorList>
            <person name="Petersen C."/>
            <person name="Sorensen T."/>
            <person name="Nielsen M.R."/>
            <person name="Sondergaard T.E."/>
            <person name="Sorensen J.L."/>
            <person name="Fitzpatrick D.A."/>
            <person name="Frisvad J.C."/>
            <person name="Nielsen K.L."/>
        </authorList>
    </citation>
    <scope>NUCLEOTIDE SEQUENCE</scope>
    <source>
        <strain evidence="1">IBT 30761</strain>
    </source>
</reference>
<accession>A0A9W9G2L8</accession>
<reference evidence="1" key="1">
    <citation type="submission" date="2022-11" db="EMBL/GenBank/DDBJ databases">
        <authorList>
            <person name="Petersen C."/>
        </authorList>
    </citation>
    <scope>NUCLEOTIDE SEQUENCE</scope>
    <source>
        <strain evidence="1">IBT 30761</strain>
    </source>
</reference>
<sequence>MDSLPLEIKHIICRFVKADSRNDLSSVSRINHAWYNTAAPFVYETLRIGFHNGGNLPNITAQVHEQALGRPFLKYARRLDIICSPDPSRQTAKARPVQDINKWTLDSIDSRLPATISTFLDHRLKRCHDQVLSFSANECVYYTDRDWQPIVSLIRRLDRLTELNYVVQNIFPTELSATLTRTHPTCKVNVWTHQSLNLDPPDPTKPSLNPGPPSKFTDPFDPAVFLSTQLHTFCMFHSMSSGQINGTSGKNMDESLFFALIAPNLKHLSFRNLGYLTEKDVRKIKGTWEKLSRAGHTTPTASLDSLSFDAHPSLSPWEDVLLNMTQLVDLSRLRSLEIGVYSNPNSLRTAASKLHGLERLYINMHPWKLHHDNIHADDDQMVAAVMSFYPLKFLCLEGLRNFYSLRDILSRHGHTLEGLIVQSSTHARRLAGVLDTGFKYPVWTNGQITEIAQICPNLEELCIPFKRDEGSPQECGLYKELGGFPRLRTLVLDLHYDPRERPVAPWPVEPATDPEMLRKTLSNAAVDEVLVAKIWHLIISNQSSRRLKNLRVTPVGIEFFDKLEQQVLGQLGRSFLVRPPNLGELRLDIQEIGRTAWNLWRESQVGEESTHVPKPVELVLRELWPSIRLGNGTIGGWRSLPLQDFDLSGPPLSSRINVQRSRSI</sequence>
<dbReference type="AlphaFoldDB" id="A0A9W9G2L8"/>
<dbReference type="GeneID" id="81354255"/>
<name>A0A9W9G2L8_9EURO</name>
<proteinExistence type="predicted"/>
<organism evidence="1 2">
    <name type="scientific">Penicillium argentinense</name>
    <dbReference type="NCBI Taxonomy" id="1131581"/>
    <lineage>
        <taxon>Eukaryota</taxon>
        <taxon>Fungi</taxon>
        <taxon>Dikarya</taxon>
        <taxon>Ascomycota</taxon>
        <taxon>Pezizomycotina</taxon>
        <taxon>Eurotiomycetes</taxon>
        <taxon>Eurotiomycetidae</taxon>
        <taxon>Eurotiales</taxon>
        <taxon>Aspergillaceae</taxon>
        <taxon>Penicillium</taxon>
    </lineage>
</organism>
<dbReference type="InterPro" id="IPR032675">
    <property type="entry name" value="LRR_dom_sf"/>
</dbReference>
<dbReference type="SUPFAM" id="SSF52047">
    <property type="entry name" value="RNI-like"/>
    <property type="match status" value="1"/>
</dbReference>
<dbReference type="EMBL" id="JAPQKI010000003">
    <property type="protein sequence ID" value="KAJ5110137.1"/>
    <property type="molecule type" value="Genomic_DNA"/>
</dbReference>
<keyword evidence="2" id="KW-1185">Reference proteome</keyword>
<dbReference type="RefSeq" id="XP_056478248.1">
    <property type="nucleotide sequence ID" value="XM_056615276.1"/>
</dbReference>
<evidence type="ECO:0000313" key="2">
    <source>
        <dbReference type="Proteomes" id="UP001149074"/>
    </source>
</evidence>
<protein>
    <recommendedName>
        <fullName evidence="3">F-box domain-containing protein</fullName>
    </recommendedName>
</protein>